<dbReference type="AlphaFoldDB" id="A0A9J7ALC2"/>
<evidence type="ECO:0000256" key="1">
    <source>
        <dbReference type="ARBA" id="ARBA00022801"/>
    </source>
</evidence>
<dbReference type="KEGG" id="naci:NUH88_11055"/>
<gene>
    <name evidence="3" type="ORF">NUH88_11055</name>
</gene>
<dbReference type="InterPro" id="IPR050300">
    <property type="entry name" value="GDXG_lipolytic_enzyme"/>
</dbReference>
<sequence>MALFKSYDRAGLDREYDNRKKVANSAEISAAWEAKGAEVRGQFSSDLDIPYGTHPRQRVDIFPAAKRDAPVLIFIHGGYWHMRDKSIAHFLVPTFIAADIHFVSVGYRLCPEVSVSDIADDIRAAIGWVSEKAGSFGGNPARLYLAGHSAGGHLAAFMGGPAGMAPGVLKGVCSVSGLHDLEPIRLSYLNDVLSLTEGEAKALSPVARVREAEGAGLRLPPHLLTVGAKEGPEYLRQRDALAGALREKRQPVELVDLPDRDHFTALEAFGDPHHPLCQSMLRLILAPSF</sequence>
<protein>
    <submittedName>
        <fullName evidence="3">Alpha/beta hydrolase</fullName>
    </submittedName>
</protein>
<dbReference type="InterPro" id="IPR019826">
    <property type="entry name" value="Carboxylesterase_B_AS"/>
</dbReference>
<evidence type="ECO:0000313" key="3">
    <source>
        <dbReference type="EMBL" id="UUX47958.1"/>
    </source>
</evidence>
<dbReference type="PANTHER" id="PTHR48081">
    <property type="entry name" value="AB HYDROLASE SUPERFAMILY PROTEIN C4A8.06C"/>
    <property type="match status" value="1"/>
</dbReference>
<keyword evidence="1 3" id="KW-0378">Hydrolase</keyword>
<dbReference type="SUPFAM" id="SSF53474">
    <property type="entry name" value="alpha/beta-Hydrolases"/>
    <property type="match status" value="1"/>
</dbReference>
<keyword evidence="4" id="KW-1185">Reference proteome</keyword>
<dbReference type="InterPro" id="IPR029058">
    <property type="entry name" value="AB_hydrolase_fold"/>
</dbReference>
<dbReference type="InterPro" id="IPR049492">
    <property type="entry name" value="BD-FAE-like_dom"/>
</dbReference>
<dbReference type="PANTHER" id="PTHR48081:SF33">
    <property type="entry name" value="KYNURENINE FORMAMIDASE"/>
    <property type="match status" value="1"/>
</dbReference>
<dbReference type="Gene3D" id="3.40.50.1820">
    <property type="entry name" value="alpha/beta hydrolase"/>
    <property type="match status" value="1"/>
</dbReference>
<evidence type="ECO:0000259" key="2">
    <source>
        <dbReference type="Pfam" id="PF20434"/>
    </source>
</evidence>
<dbReference type="EMBL" id="CP102480">
    <property type="protein sequence ID" value="UUX47958.1"/>
    <property type="molecule type" value="Genomic_DNA"/>
</dbReference>
<feature type="domain" description="BD-FAE-like" evidence="2">
    <location>
        <begin position="64"/>
        <end position="159"/>
    </location>
</feature>
<accession>A0A9J7ALC2</accession>
<dbReference type="RefSeq" id="WP_257766467.1">
    <property type="nucleotide sequence ID" value="NZ_CP102480.1"/>
</dbReference>
<dbReference type="PROSITE" id="PS00122">
    <property type="entry name" value="CARBOXYLESTERASE_B_1"/>
    <property type="match status" value="1"/>
</dbReference>
<evidence type="ECO:0000313" key="4">
    <source>
        <dbReference type="Proteomes" id="UP001060336"/>
    </source>
</evidence>
<dbReference type="Proteomes" id="UP001060336">
    <property type="component" value="Chromosome"/>
</dbReference>
<organism evidence="3 4">
    <name type="scientific">Nisaea acidiphila</name>
    <dbReference type="NCBI Taxonomy" id="1862145"/>
    <lineage>
        <taxon>Bacteria</taxon>
        <taxon>Pseudomonadati</taxon>
        <taxon>Pseudomonadota</taxon>
        <taxon>Alphaproteobacteria</taxon>
        <taxon>Rhodospirillales</taxon>
        <taxon>Thalassobaculaceae</taxon>
        <taxon>Nisaea</taxon>
    </lineage>
</organism>
<name>A0A9J7ALC2_9PROT</name>
<dbReference type="Pfam" id="PF20434">
    <property type="entry name" value="BD-FAE"/>
    <property type="match status" value="1"/>
</dbReference>
<dbReference type="GO" id="GO:0016787">
    <property type="term" value="F:hydrolase activity"/>
    <property type="evidence" value="ECO:0007669"/>
    <property type="project" value="UniProtKB-KW"/>
</dbReference>
<reference evidence="3" key="1">
    <citation type="submission" date="2022-08" db="EMBL/GenBank/DDBJ databases">
        <title>Nisaea acidiphila sp. nov., isolated from a marine algal debris and emended description of the genus Nisaea Urios et al. 2008.</title>
        <authorList>
            <person name="Kwon K."/>
        </authorList>
    </citation>
    <scope>NUCLEOTIDE SEQUENCE</scope>
    <source>
        <strain evidence="3">MEBiC11861</strain>
    </source>
</reference>
<proteinExistence type="predicted"/>